<evidence type="ECO:0000313" key="2">
    <source>
        <dbReference type="EMBL" id="KAL0572846.1"/>
    </source>
</evidence>
<keyword evidence="1" id="KW-0175">Coiled coil</keyword>
<proteinExistence type="predicted"/>
<dbReference type="SUPFAM" id="SSF52047">
    <property type="entry name" value="RNI-like"/>
    <property type="match status" value="1"/>
</dbReference>
<organism evidence="2 3">
    <name type="scientific">Marasmius crinis-equi</name>
    <dbReference type="NCBI Taxonomy" id="585013"/>
    <lineage>
        <taxon>Eukaryota</taxon>
        <taxon>Fungi</taxon>
        <taxon>Dikarya</taxon>
        <taxon>Basidiomycota</taxon>
        <taxon>Agaricomycotina</taxon>
        <taxon>Agaricomycetes</taxon>
        <taxon>Agaricomycetidae</taxon>
        <taxon>Agaricales</taxon>
        <taxon>Marasmiineae</taxon>
        <taxon>Marasmiaceae</taxon>
        <taxon>Marasmius</taxon>
    </lineage>
</organism>
<evidence type="ECO:0000256" key="1">
    <source>
        <dbReference type="SAM" id="Coils"/>
    </source>
</evidence>
<evidence type="ECO:0008006" key="4">
    <source>
        <dbReference type="Google" id="ProtNLM"/>
    </source>
</evidence>
<accession>A0ABR3FC32</accession>
<name>A0ABR3FC32_9AGAR</name>
<dbReference type="Proteomes" id="UP001465976">
    <property type="component" value="Unassembled WGS sequence"/>
</dbReference>
<sequence>MVSTENQAEKLYECNGCGLVIASSSTTLQDVLLPAALDAFSKTNQPLPPVEFGNVSEECSHLSDEISSLEDRISRLKASMKNLQQEKERLEARLQTYKPLIHPIRRLPDDVISYIFRICGDMDVEDPQKNTSNYYQRYPGSLDTRKAPWLLGQICRKWRALLASLPQLWTVVDLDWRYEGPLREYHPAMDMLLSTQLQRCRDQELTISYCGLEPLDPGNPLTSNVRLLLILCSRSFQWSKATIRADADGLLALSSYRGMFPNLHDLHLHFLNPVKPGWIRAHDRGTVFDAFHETPSLRKLTLTGYMDAIRDLSIRFPWPQITHYSVHNDLNWFADLNDHFPILQQMKNLQYCSLETNIPSTAALNAPESPIRLPHLHTLILSHRQVDSEESAIDPLLNSLTLPSLRILRLTCGLDSSSALLSFLRRSTCTSLEQLAVLRSVLDDDALVRLLQVGGAEFFGNVHTLELGGTSPLDLVNISDEVIRALTIPSEPNTATTLLVPKLRCLILYDEKVWSDSVFVDMLQSRRDVGRFGASGKVSRLERLILQDAVAEGERVIKDLEVARRLEALCREGLEVEVRWTSGEEEDVVY</sequence>
<comment type="caution">
    <text evidence="2">The sequence shown here is derived from an EMBL/GenBank/DDBJ whole genome shotgun (WGS) entry which is preliminary data.</text>
</comment>
<protein>
    <recommendedName>
        <fullName evidence="4">F-box domain-containing protein</fullName>
    </recommendedName>
</protein>
<reference evidence="2 3" key="1">
    <citation type="submission" date="2024-02" db="EMBL/GenBank/DDBJ databases">
        <title>A draft genome for the cacao thread blight pathogen Marasmius crinis-equi.</title>
        <authorList>
            <person name="Cohen S.P."/>
            <person name="Baruah I.K."/>
            <person name="Amoako-Attah I."/>
            <person name="Bukari Y."/>
            <person name="Meinhardt L.W."/>
            <person name="Bailey B.A."/>
        </authorList>
    </citation>
    <scope>NUCLEOTIDE SEQUENCE [LARGE SCALE GENOMIC DNA]</scope>
    <source>
        <strain evidence="2 3">GH-76</strain>
    </source>
</reference>
<feature type="coiled-coil region" evidence="1">
    <location>
        <begin position="59"/>
        <end position="100"/>
    </location>
</feature>
<keyword evidence="3" id="KW-1185">Reference proteome</keyword>
<dbReference type="InterPro" id="IPR032675">
    <property type="entry name" value="LRR_dom_sf"/>
</dbReference>
<gene>
    <name evidence="2" type="ORF">V5O48_009118</name>
</gene>
<evidence type="ECO:0000313" key="3">
    <source>
        <dbReference type="Proteomes" id="UP001465976"/>
    </source>
</evidence>
<dbReference type="Gene3D" id="3.80.10.10">
    <property type="entry name" value="Ribonuclease Inhibitor"/>
    <property type="match status" value="1"/>
</dbReference>
<dbReference type="EMBL" id="JBAHYK010000574">
    <property type="protein sequence ID" value="KAL0572846.1"/>
    <property type="molecule type" value="Genomic_DNA"/>
</dbReference>